<proteinExistence type="inferred from homology"/>
<reference evidence="5" key="1">
    <citation type="submission" date="2022-04" db="EMBL/GenBank/DDBJ databases">
        <title>A functionally conserved STORR gene fusion in Papaver species that diverged 16.8 million years ago.</title>
        <authorList>
            <person name="Catania T."/>
        </authorList>
    </citation>
    <scope>NUCLEOTIDE SEQUENCE</scope>
    <source>
        <strain evidence="5">S-188037</strain>
    </source>
</reference>
<dbReference type="AlphaFoldDB" id="A0AAD4T9V9"/>
<dbReference type="Pfam" id="PF25052">
    <property type="entry name" value="AtDEF-like"/>
    <property type="match status" value="1"/>
</dbReference>
<protein>
    <submittedName>
        <fullName evidence="5">Uncharacterized protein</fullName>
    </submittedName>
</protein>
<name>A0AAD4T9V9_9MAGN</name>
<evidence type="ECO:0000313" key="6">
    <source>
        <dbReference type="Proteomes" id="UP001202328"/>
    </source>
</evidence>
<organism evidence="5 6">
    <name type="scientific">Papaver atlanticum</name>
    <dbReference type="NCBI Taxonomy" id="357466"/>
    <lineage>
        <taxon>Eukaryota</taxon>
        <taxon>Viridiplantae</taxon>
        <taxon>Streptophyta</taxon>
        <taxon>Embryophyta</taxon>
        <taxon>Tracheophyta</taxon>
        <taxon>Spermatophyta</taxon>
        <taxon>Magnoliopsida</taxon>
        <taxon>Ranunculales</taxon>
        <taxon>Papaveraceae</taxon>
        <taxon>Papaveroideae</taxon>
        <taxon>Papaver</taxon>
    </lineage>
</organism>
<evidence type="ECO:0000256" key="2">
    <source>
        <dbReference type="ARBA" id="ARBA00022529"/>
    </source>
</evidence>
<dbReference type="GO" id="GO:0031640">
    <property type="term" value="P:killing of cells of another organism"/>
    <property type="evidence" value="ECO:0007669"/>
    <property type="project" value="UniProtKB-KW"/>
</dbReference>
<keyword evidence="4" id="KW-0611">Plant defense</keyword>
<accession>A0AAD4T9V9</accession>
<evidence type="ECO:0000256" key="3">
    <source>
        <dbReference type="ARBA" id="ARBA00022577"/>
    </source>
</evidence>
<dbReference type="GO" id="GO:0050832">
    <property type="term" value="P:defense response to fungus"/>
    <property type="evidence" value="ECO:0007669"/>
    <property type="project" value="UniProtKB-KW"/>
</dbReference>
<keyword evidence="6" id="KW-1185">Reference proteome</keyword>
<dbReference type="Proteomes" id="UP001202328">
    <property type="component" value="Unassembled WGS sequence"/>
</dbReference>
<comment type="similarity">
    <text evidence="1">Belongs to the DEFL family.</text>
</comment>
<gene>
    <name evidence="5" type="ORF">MKW98_021182</name>
</gene>
<dbReference type="EMBL" id="JAJJMB010004025">
    <property type="protein sequence ID" value="KAI3944724.1"/>
    <property type="molecule type" value="Genomic_DNA"/>
</dbReference>
<comment type="caution">
    <text evidence="5">The sequence shown here is derived from an EMBL/GenBank/DDBJ whole genome shotgun (WGS) entry which is preliminary data.</text>
</comment>
<keyword evidence="2" id="KW-0929">Antimicrobial</keyword>
<dbReference type="InterPro" id="IPR010851">
    <property type="entry name" value="DEFL"/>
</dbReference>
<keyword evidence="3" id="KW-0295">Fungicide</keyword>
<evidence type="ECO:0000256" key="4">
    <source>
        <dbReference type="ARBA" id="ARBA00022821"/>
    </source>
</evidence>
<sequence length="100" mass="10967">MAFLKQFSVAHIVSAFIFGFLLVSSSVTTAARVMVGIRMNANNRDGTCHYIGQCTNDKDCVPQCKKVITDIIIGSMSVPDPDPRQYPSSPHVCCCIMHTE</sequence>
<evidence type="ECO:0000256" key="1">
    <source>
        <dbReference type="ARBA" id="ARBA00006722"/>
    </source>
</evidence>
<evidence type="ECO:0000313" key="5">
    <source>
        <dbReference type="EMBL" id="KAI3944724.1"/>
    </source>
</evidence>